<dbReference type="SMART" id="SM00361">
    <property type="entry name" value="RRM_1"/>
    <property type="match status" value="2"/>
</dbReference>
<keyword evidence="5" id="KW-0508">mRNA splicing</keyword>
<dbReference type="AlphaFoldDB" id="A0A7R9GF83"/>
<feature type="domain" description="RRM" evidence="8">
    <location>
        <begin position="244"/>
        <end position="322"/>
    </location>
</feature>
<dbReference type="GO" id="GO:0071011">
    <property type="term" value="C:precatalytic spliceosome"/>
    <property type="evidence" value="ECO:0007669"/>
    <property type="project" value="TreeGrafter"/>
</dbReference>
<feature type="domain" description="RRM" evidence="8">
    <location>
        <begin position="509"/>
        <end position="596"/>
    </location>
</feature>
<dbReference type="Gene3D" id="3.30.70.330">
    <property type="match status" value="3"/>
</dbReference>
<keyword evidence="4 7" id="KW-0694">RNA-binding</keyword>
<evidence type="ECO:0000313" key="9">
    <source>
        <dbReference type="EMBL" id="CAD7278428.1"/>
    </source>
</evidence>
<dbReference type="InterPro" id="IPR000504">
    <property type="entry name" value="RRM_dom"/>
</dbReference>
<evidence type="ECO:0000259" key="8">
    <source>
        <dbReference type="PROSITE" id="PS50102"/>
    </source>
</evidence>
<dbReference type="InterPro" id="IPR034212">
    <property type="entry name" value="PUF60_RRM3"/>
</dbReference>
<evidence type="ECO:0000313" key="10">
    <source>
        <dbReference type="Proteomes" id="UP000678499"/>
    </source>
</evidence>
<dbReference type="GO" id="GO:0003723">
    <property type="term" value="F:RNA binding"/>
    <property type="evidence" value="ECO:0007669"/>
    <property type="project" value="UniProtKB-UniRule"/>
</dbReference>
<evidence type="ECO:0000256" key="6">
    <source>
        <dbReference type="ARBA" id="ARBA00023242"/>
    </source>
</evidence>
<sequence length="606" mass="63903">MMTAVNQSLLGMPPNAGGLDVNPFIMNNGIGIGQELKLEQQVGSAGKGDCHPVVKAGRHEGENDVGVCLSLLLRVNTISGLCFVLFLLSTSVSDKLRDEMLSRETVLQFSAGGSSTHDVASSEDARGDSIEQSGVLVAGPAGRRELSLVPTLLGQNLAKLSKSQQEAIAKAKKYAMEQSIKMVLMKQTLAHQQQYDIPEAAQLALEQMNGVVIGGRNIKVGRPSNMPQAQSVIEEVIQEARAYNRIYIASVHSDLTEEEIKSVFEAFGRIKSCKLAMTTVPGKHKGYGFIEYDSVQGADEAVSSMNLFDLGGQFLRVGKASSQTLGSAKVGGFGMPMAPGLGAGVLGAHAGAMGLGGLAGSMPGAMGMGIGAMGMGVGGMGGFGGFGRPGAGLLPTPPGMAVIPPPGIAIPTPTGLGAPGIVIPPVSVATTLPVPVALPVIPPVNPAEAIAKAQQEAKMKQQEEIAKKLMENENNDTMSLKQQEDMSIKGQTARQLVMQRLMRTKPESRVVILRNMVGPEDVDDSLQDEISEECSKFGSVSHVIIYNERQGEEEDAEVIVKIFVEFSAPSEAESAKAALNNRYFGGRLVTAELYEQSLFDENDLSG</sequence>
<dbReference type="OrthoDB" id="20943at2759"/>
<comment type="similarity">
    <text evidence="2">Belongs to the RRM half pint family.</text>
</comment>
<keyword evidence="6" id="KW-0539">Nucleus</keyword>
<dbReference type="GO" id="GO:0000381">
    <property type="term" value="P:regulation of alternative mRNA splicing, via spliceosome"/>
    <property type="evidence" value="ECO:0007669"/>
    <property type="project" value="TreeGrafter"/>
</dbReference>
<dbReference type="EMBL" id="CAJPEX010001229">
    <property type="protein sequence ID" value="CAG0918580.1"/>
    <property type="molecule type" value="Genomic_DNA"/>
</dbReference>
<evidence type="ECO:0000256" key="1">
    <source>
        <dbReference type="ARBA" id="ARBA00004123"/>
    </source>
</evidence>
<protein>
    <recommendedName>
        <fullName evidence="8">RRM domain-containing protein</fullName>
    </recommendedName>
</protein>
<dbReference type="CDD" id="cd12648">
    <property type="entry name" value="RRM3_UHM_PUF60"/>
    <property type="match status" value="1"/>
</dbReference>
<dbReference type="Pfam" id="PF00076">
    <property type="entry name" value="RRM_1"/>
    <property type="match status" value="2"/>
</dbReference>
<accession>A0A7R9GF83</accession>
<name>A0A7R9GF83_9CRUS</name>
<dbReference type="PANTHER" id="PTHR47330">
    <property type="entry name" value="POLY(U)-BINDING-SPLICING FACTOR PUF60-B-RELATED"/>
    <property type="match status" value="1"/>
</dbReference>
<dbReference type="PANTHER" id="PTHR47330:SF1">
    <property type="entry name" value="POLY(U)-BINDING-SPLICING FACTOR PUF60"/>
    <property type="match status" value="1"/>
</dbReference>
<dbReference type="SMART" id="SM00360">
    <property type="entry name" value="RRM"/>
    <property type="match status" value="2"/>
</dbReference>
<dbReference type="GO" id="GO:0006376">
    <property type="term" value="P:mRNA splice site recognition"/>
    <property type="evidence" value="ECO:0007669"/>
    <property type="project" value="TreeGrafter"/>
</dbReference>
<dbReference type="GO" id="GO:0071013">
    <property type="term" value="C:catalytic step 2 spliceosome"/>
    <property type="evidence" value="ECO:0007669"/>
    <property type="project" value="TreeGrafter"/>
</dbReference>
<evidence type="ECO:0000256" key="2">
    <source>
        <dbReference type="ARBA" id="ARBA00005987"/>
    </source>
</evidence>
<comment type="subcellular location">
    <subcellularLocation>
        <location evidence="1">Nucleus</location>
    </subcellularLocation>
</comment>
<dbReference type="CDD" id="cd12371">
    <property type="entry name" value="RRM2_PUF60"/>
    <property type="match status" value="1"/>
</dbReference>
<evidence type="ECO:0000256" key="4">
    <source>
        <dbReference type="ARBA" id="ARBA00022884"/>
    </source>
</evidence>
<dbReference type="SUPFAM" id="SSF54928">
    <property type="entry name" value="RNA-binding domain, RBD"/>
    <property type="match status" value="1"/>
</dbReference>
<proteinExistence type="inferred from homology"/>
<reference evidence="9" key="1">
    <citation type="submission" date="2020-11" db="EMBL/GenBank/DDBJ databases">
        <authorList>
            <person name="Tran Van P."/>
        </authorList>
    </citation>
    <scope>NUCLEOTIDE SEQUENCE</scope>
</reference>
<dbReference type="PROSITE" id="PS50102">
    <property type="entry name" value="RRM"/>
    <property type="match status" value="2"/>
</dbReference>
<keyword evidence="3" id="KW-0507">mRNA processing</keyword>
<dbReference type="InterPro" id="IPR034211">
    <property type="entry name" value="PUF60_RRM2"/>
</dbReference>
<dbReference type="InterPro" id="IPR051974">
    <property type="entry name" value="PUF60_regulator"/>
</dbReference>
<evidence type="ECO:0000256" key="3">
    <source>
        <dbReference type="ARBA" id="ARBA00022664"/>
    </source>
</evidence>
<dbReference type="FunFam" id="3.30.70.330:FF:000382">
    <property type="entry name" value="G-patch domain-containing protein"/>
    <property type="match status" value="1"/>
</dbReference>
<organism evidence="9">
    <name type="scientific">Notodromas monacha</name>
    <dbReference type="NCBI Taxonomy" id="399045"/>
    <lineage>
        <taxon>Eukaryota</taxon>
        <taxon>Metazoa</taxon>
        <taxon>Ecdysozoa</taxon>
        <taxon>Arthropoda</taxon>
        <taxon>Crustacea</taxon>
        <taxon>Oligostraca</taxon>
        <taxon>Ostracoda</taxon>
        <taxon>Podocopa</taxon>
        <taxon>Podocopida</taxon>
        <taxon>Cypridocopina</taxon>
        <taxon>Cypridoidea</taxon>
        <taxon>Cyprididae</taxon>
        <taxon>Notodromas</taxon>
    </lineage>
</organism>
<dbReference type="EMBL" id="OA883266">
    <property type="protein sequence ID" value="CAD7278428.1"/>
    <property type="molecule type" value="Genomic_DNA"/>
</dbReference>
<dbReference type="Proteomes" id="UP000678499">
    <property type="component" value="Unassembled WGS sequence"/>
</dbReference>
<dbReference type="InterPro" id="IPR012677">
    <property type="entry name" value="Nucleotide-bd_a/b_plait_sf"/>
</dbReference>
<keyword evidence="10" id="KW-1185">Reference proteome</keyword>
<dbReference type="InterPro" id="IPR035979">
    <property type="entry name" value="RBD_domain_sf"/>
</dbReference>
<dbReference type="GO" id="GO:0000380">
    <property type="term" value="P:alternative mRNA splicing, via spliceosome"/>
    <property type="evidence" value="ECO:0007669"/>
    <property type="project" value="TreeGrafter"/>
</dbReference>
<evidence type="ECO:0000256" key="7">
    <source>
        <dbReference type="PROSITE-ProRule" id="PRU00176"/>
    </source>
</evidence>
<gene>
    <name evidence="9" type="ORF">NMOB1V02_LOCUS6132</name>
</gene>
<dbReference type="InterPro" id="IPR003954">
    <property type="entry name" value="RRM_euk-type"/>
</dbReference>
<evidence type="ECO:0000256" key="5">
    <source>
        <dbReference type="ARBA" id="ARBA00023187"/>
    </source>
</evidence>